<evidence type="ECO:0000256" key="2">
    <source>
        <dbReference type="ARBA" id="ARBA00009605"/>
    </source>
</evidence>
<dbReference type="Gene3D" id="1.10.510.10">
    <property type="entry name" value="Transferase(Phosphotransferase) domain 1"/>
    <property type="match status" value="1"/>
</dbReference>
<dbReference type="PRINTS" id="PR00653">
    <property type="entry name" value="ACTIVIN2R"/>
</dbReference>
<dbReference type="InterPro" id="IPR011009">
    <property type="entry name" value="Kinase-like_dom_sf"/>
</dbReference>
<feature type="domain" description="Protein kinase" evidence="17">
    <location>
        <begin position="147"/>
        <end position="455"/>
    </location>
</feature>
<dbReference type="InterPro" id="IPR017441">
    <property type="entry name" value="Protein_kinase_ATP_BS"/>
</dbReference>
<evidence type="ECO:0000259" key="17">
    <source>
        <dbReference type="PROSITE" id="PS50011"/>
    </source>
</evidence>
<dbReference type="PANTHER" id="PTHR23255:SF71">
    <property type="entry name" value="RECEPTOR PROTEIN SERINE_THREONINE KINASE"/>
    <property type="match status" value="1"/>
</dbReference>
<comment type="caution">
    <text evidence="18">The sequence shown here is derived from an EMBL/GenBank/DDBJ whole genome shotgun (WGS) entry which is preliminary data.</text>
</comment>
<comment type="catalytic activity">
    <reaction evidence="15">
        <text>L-threonyl-[receptor-protein] + ATP = O-phospho-L-threonyl-[receptor-protein] + ADP + H(+)</text>
        <dbReference type="Rhea" id="RHEA:44880"/>
        <dbReference type="Rhea" id="RHEA-COMP:11024"/>
        <dbReference type="Rhea" id="RHEA-COMP:11025"/>
        <dbReference type="ChEBI" id="CHEBI:15378"/>
        <dbReference type="ChEBI" id="CHEBI:30013"/>
        <dbReference type="ChEBI" id="CHEBI:30616"/>
        <dbReference type="ChEBI" id="CHEBI:61977"/>
        <dbReference type="ChEBI" id="CHEBI:456216"/>
        <dbReference type="EC" id="2.7.11.30"/>
    </reaction>
</comment>
<dbReference type="PROSITE" id="PS00107">
    <property type="entry name" value="PROTEIN_KINASE_ATP"/>
    <property type="match status" value="1"/>
</dbReference>
<keyword evidence="4 15" id="KW-0808">Transferase</keyword>
<dbReference type="InterPro" id="IPR001245">
    <property type="entry name" value="Ser-Thr/Tyr_kinase_cat_dom"/>
</dbReference>
<evidence type="ECO:0000256" key="3">
    <source>
        <dbReference type="ARBA" id="ARBA00022527"/>
    </source>
</evidence>
<evidence type="ECO:0000256" key="4">
    <source>
        <dbReference type="ARBA" id="ARBA00022679"/>
    </source>
</evidence>
<keyword evidence="6" id="KW-0732">Signal</keyword>
<dbReference type="Gene3D" id="3.30.200.20">
    <property type="entry name" value="Phosphorylase Kinase, domain 1"/>
    <property type="match status" value="1"/>
</dbReference>
<gene>
    <name evidence="18" type="ORF">HOLleu_19291</name>
</gene>
<name>A0A9Q1C003_HOLLE</name>
<keyword evidence="7 13" id="KW-0547">Nucleotide-binding</keyword>
<keyword evidence="12 15" id="KW-0675">Receptor</keyword>
<comment type="similarity">
    <text evidence="2 15">Belongs to the protein kinase superfamily. TKL Ser/Thr protein kinase family. TGFB receptor subfamily.</text>
</comment>
<keyword evidence="8 15" id="KW-0418">Kinase</keyword>
<evidence type="ECO:0000256" key="5">
    <source>
        <dbReference type="ARBA" id="ARBA00022692"/>
    </source>
</evidence>
<dbReference type="Proteomes" id="UP001152320">
    <property type="component" value="Chromosome 9"/>
</dbReference>
<keyword evidence="10 15" id="KW-1133">Transmembrane helix</keyword>
<keyword evidence="9 13" id="KW-0067">ATP-binding</keyword>
<dbReference type="PROSITE" id="PS50011">
    <property type="entry name" value="PROTEIN_KINASE_DOM"/>
    <property type="match status" value="1"/>
</dbReference>
<dbReference type="GO" id="GO:0005886">
    <property type="term" value="C:plasma membrane"/>
    <property type="evidence" value="ECO:0007669"/>
    <property type="project" value="TreeGrafter"/>
</dbReference>
<dbReference type="EMBL" id="JAIZAY010000009">
    <property type="protein sequence ID" value="KAJ8035571.1"/>
    <property type="molecule type" value="Genomic_DNA"/>
</dbReference>
<dbReference type="GO" id="GO:0046872">
    <property type="term" value="F:metal ion binding"/>
    <property type="evidence" value="ECO:0007669"/>
    <property type="project" value="UniProtKB-KW"/>
</dbReference>
<feature type="transmembrane region" description="Helical" evidence="15">
    <location>
        <begin position="69"/>
        <end position="94"/>
    </location>
</feature>
<dbReference type="InterPro" id="IPR008271">
    <property type="entry name" value="Ser/Thr_kinase_AS"/>
</dbReference>
<evidence type="ECO:0000256" key="11">
    <source>
        <dbReference type="ARBA" id="ARBA00023136"/>
    </source>
</evidence>
<dbReference type="EC" id="2.7.11.30" evidence="15"/>
<keyword evidence="5 15" id="KW-0812">Transmembrane</keyword>
<dbReference type="PROSITE" id="PS00108">
    <property type="entry name" value="PROTEIN_KINASE_ST"/>
    <property type="match status" value="1"/>
</dbReference>
<evidence type="ECO:0000256" key="8">
    <source>
        <dbReference type="ARBA" id="ARBA00022777"/>
    </source>
</evidence>
<dbReference type="InterPro" id="IPR000719">
    <property type="entry name" value="Prot_kinase_dom"/>
</dbReference>
<evidence type="ECO:0000256" key="9">
    <source>
        <dbReference type="ARBA" id="ARBA00022840"/>
    </source>
</evidence>
<evidence type="ECO:0000256" key="14">
    <source>
        <dbReference type="RuleBase" id="RU000304"/>
    </source>
</evidence>
<dbReference type="GO" id="GO:0005524">
    <property type="term" value="F:ATP binding"/>
    <property type="evidence" value="ECO:0007669"/>
    <property type="project" value="UniProtKB-UniRule"/>
</dbReference>
<evidence type="ECO:0000256" key="12">
    <source>
        <dbReference type="ARBA" id="ARBA00023170"/>
    </source>
</evidence>
<evidence type="ECO:0000256" key="7">
    <source>
        <dbReference type="ARBA" id="ARBA00022741"/>
    </source>
</evidence>
<dbReference type="GO" id="GO:0043235">
    <property type="term" value="C:receptor complex"/>
    <property type="evidence" value="ECO:0007669"/>
    <property type="project" value="TreeGrafter"/>
</dbReference>
<comment type="subcellular location">
    <subcellularLocation>
        <location evidence="1 15">Membrane</location>
        <topology evidence="1 15">Single-pass type I membrane protein</topology>
    </subcellularLocation>
</comment>
<keyword evidence="15" id="KW-0464">Manganese</keyword>
<evidence type="ECO:0000256" key="10">
    <source>
        <dbReference type="ARBA" id="ARBA00022989"/>
    </source>
</evidence>
<evidence type="ECO:0000256" key="15">
    <source>
        <dbReference type="RuleBase" id="RU361271"/>
    </source>
</evidence>
<organism evidence="18 19">
    <name type="scientific">Holothuria leucospilota</name>
    <name type="common">Black long sea cucumber</name>
    <name type="synonym">Mertensiothuria leucospilota</name>
    <dbReference type="NCBI Taxonomy" id="206669"/>
    <lineage>
        <taxon>Eukaryota</taxon>
        <taxon>Metazoa</taxon>
        <taxon>Echinodermata</taxon>
        <taxon>Eleutherozoa</taxon>
        <taxon>Echinozoa</taxon>
        <taxon>Holothuroidea</taxon>
        <taxon>Aspidochirotacea</taxon>
        <taxon>Aspidochirotida</taxon>
        <taxon>Holothuriidae</taxon>
        <taxon>Holothuria</taxon>
    </lineage>
</organism>
<evidence type="ECO:0000313" key="18">
    <source>
        <dbReference type="EMBL" id="KAJ8035571.1"/>
    </source>
</evidence>
<evidence type="ECO:0000313" key="19">
    <source>
        <dbReference type="Proteomes" id="UP001152320"/>
    </source>
</evidence>
<comment type="cofactor">
    <cofactor evidence="15">
        <name>Mg(2+)</name>
        <dbReference type="ChEBI" id="CHEBI:18420"/>
    </cofactor>
    <cofactor evidence="15">
        <name>Mn(2+)</name>
        <dbReference type="ChEBI" id="CHEBI:29035"/>
    </cofactor>
</comment>
<feature type="compositionally biased region" description="Basic and acidic residues" evidence="16">
    <location>
        <begin position="51"/>
        <end position="63"/>
    </location>
</feature>
<dbReference type="GO" id="GO:0071363">
    <property type="term" value="P:cellular response to growth factor stimulus"/>
    <property type="evidence" value="ECO:0007669"/>
    <property type="project" value="TreeGrafter"/>
</dbReference>
<keyword evidence="19" id="KW-1185">Reference proteome</keyword>
<dbReference type="SMART" id="SM00220">
    <property type="entry name" value="S_TKc"/>
    <property type="match status" value="1"/>
</dbReference>
<keyword evidence="15" id="KW-0479">Metal-binding</keyword>
<dbReference type="SUPFAM" id="SSF56112">
    <property type="entry name" value="Protein kinase-like (PK-like)"/>
    <property type="match status" value="1"/>
</dbReference>
<feature type="binding site" evidence="13">
    <location>
        <position position="179"/>
    </location>
    <ligand>
        <name>ATP</name>
        <dbReference type="ChEBI" id="CHEBI:30616"/>
    </ligand>
</feature>
<dbReference type="AlphaFoldDB" id="A0A9Q1C003"/>
<accession>A0A9Q1C003</accession>
<evidence type="ECO:0000256" key="1">
    <source>
        <dbReference type="ARBA" id="ARBA00004479"/>
    </source>
</evidence>
<reference evidence="18" key="1">
    <citation type="submission" date="2021-10" db="EMBL/GenBank/DDBJ databases">
        <title>Tropical sea cucumber genome reveals ecological adaptation and Cuvierian tubules defense mechanism.</title>
        <authorList>
            <person name="Chen T."/>
        </authorList>
    </citation>
    <scope>NUCLEOTIDE SEQUENCE</scope>
    <source>
        <strain evidence="18">Nanhai2018</strain>
        <tissue evidence="18">Muscle</tissue>
    </source>
</reference>
<dbReference type="FunFam" id="1.10.510.10:FF:000304">
    <property type="entry name" value="Receptor protein serine/threonine kinase"/>
    <property type="match status" value="1"/>
</dbReference>
<evidence type="ECO:0000256" key="13">
    <source>
        <dbReference type="PROSITE-ProRule" id="PRU10141"/>
    </source>
</evidence>
<dbReference type="InterPro" id="IPR000333">
    <property type="entry name" value="TGFB_receptor"/>
</dbReference>
<evidence type="ECO:0000256" key="6">
    <source>
        <dbReference type="ARBA" id="ARBA00022729"/>
    </source>
</evidence>
<dbReference type="Pfam" id="PF07714">
    <property type="entry name" value="PK_Tyr_Ser-Thr"/>
    <property type="match status" value="1"/>
</dbReference>
<dbReference type="OrthoDB" id="547665at2759"/>
<proteinExistence type="inferred from homology"/>
<protein>
    <recommendedName>
        <fullName evidence="15">Serine/threonine-protein kinase receptor</fullName>
        <ecNumber evidence="15">2.7.11.30</ecNumber>
    </recommendedName>
</protein>
<keyword evidence="3 14" id="KW-0723">Serine/threonine-protein kinase</keyword>
<dbReference type="GO" id="GO:0004675">
    <property type="term" value="F:transmembrane receptor protein serine/threonine kinase activity"/>
    <property type="evidence" value="ECO:0007669"/>
    <property type="project" value="UniProtKB-EC"/>
</dbReference>
<evidence type="ECO:0000256" key="16">
    <source>
        <dbReference type="SAM" id="MobiDB-lite"/>
    </source>
</evidence>
<feature type="region of interest" description="Disordered" evidence="16">
    <location>
        <begin position="25"/>
        <end position="63"/>
    </location>
</feature>
<sequence>MCNQQLFYATALTIPSRPEVFTKGYYNVSPSNDNSTRRNRSSNLEEPFDPLPDREEASTPRTPENKEPVFIAVILVVTIACVAIATSTIFFLLIKLRRQRADGMCTVTSNTDSTSLDIGTEYSDTKAVDGGTPPQSPNLYENSRLNLHLDEVIGRGRFGAVWRAELKTEDEKETTVAVKVFYEFDSTSWNVEKELFNDPALVLKHENIIRFMKAEVRQITYPQPQRQYWLISQYYPGGSLQDYLSENTVTWDEFCRMACSTAKGVAHLHADVIGEDPPMNKYPVAHRDLKSSNVLIKDDGSCVIADFGLALKLDPRASEQELANSGQVGTPRYMPPEALESKINLQNIESFKQIDVYSLSLIIWEIARRCTVLPDVPDYELPYTEQLHGCHPTIDEMRAIVAKRQERPVIPETWQGINGMSIVANTIIECWDEDPEARLTASCIATRFSQFHEWKDGEHLASPGDLHPTTII</sequence>
<keyword evidence="15" id="KW-0460">Magnesium</keyword>
<dbReference type="PANTHER" id="PTHR23255">
    <property type="entry name" value="TRANSFORMING GROWTH FACTOR-BETA RECEPTOR TYPE I AND II"/>
    <property type="match status" value="1"/>
</dbReference>
<keyword evidence="11 15" id="KW-0472">Membrane</keyword>